<accession>A0ABN3EZ19</accession>
<name>A0ABN3EZ19_9ACTN</name>
<dbReference type="EMBL" id="BAAATR010000062">
    <property type="protein sequence ID" value="GAA2278320.1"/>
    <property type="molecule type" value="Genomic_DNA"/>
</dbReference>
<gene>
    <name evidence="2" type="ORF">GCM10010430_75330</name>
</gene>
<dbReference type="Pfam" id="PF23716">
    <property type="entry name" value="DUF7158"/>
    <property type="match status" value="1"/>
</dbReference>
<sequence>MSAAPRRPDELHVHPHPHGHEQTDDHGQDRGHAHGHANSAPGILGLLDGRPLPRAELDRRLTALRNGPRSSALPVPGSAEDRQLTRWVAQVVLTEQLCAVEAAARGLEGEAEDGGRGGAPPVRLNQRAAVELGSIAAAAFEGSAAVRAVYRAVTADVTVPPAEVAAYRSAVEDRPDGERPDGAGPDGNGPIWRIATPDGEFDARPLTLPLALAAALRTAGPGVTVSVDGWKATLLTERAAPVAPSDPAPELLEAARRIAFVRWLDHARAHRLQLVPGLEHPGDPAQPDNHHRH</sequence>
<proteinExistence type="predicted"/>
<feature type="compositionally biased region" description="Basic and acidic residues" evidence="1">
    <location>
        <begin position="1"/>
        <end position="32"/>
    </location>
</feature>
<reference evidence="2 3" key="1">
    <citation type="journal article" date="2019" name="Int. J. Syst. Evol. Microbiol.">
        <title>The Global Catalogue of Microorganisms (GCM) 10K type strain sequencing project: providing services to taxonomists for standard genome sequencing and annotation.</title>
        <authorList>
            <consortium name="The Broad Institute Genomics Platform"/>
            <consortium name="The Broad Institute Genome Sequencing Center for Infectious Disease"/>
            <person name="Wu L."/>
            <person name="Ma J."/>
        </authorList>
    </citation>
    <scope>NUCLEOTIDE SEQUENCE [LARGE SCALE GENOMIC DNA]</scope>
    <source>
        <strain evidence="2 3">JCM 7356</strain>
    </source>
</reference>
<keyword evidence="3" id="KW-1185">Reference proteome</keyword>
<dbReference type="InterPro" id="IPR055582">
    <property type="entry name" value="DUF7158"/>
</dbReference>
<comment type="caution">
    <text evidence="2">The sequence shown here is derived from an EMBL/GenBank/DDBJ whole genome shotgun (WGS) entry which is preliminary data.</text>
</comment>
<dbReference type="RefSeq" id="WP_344641074.1">
    <property type="nucleotide sequence ID" value="NZ_BAAATR010000062.1"/>
</dbReference>
<protein>
    <recommendedName>
        <fullName evidence="4">[acyl-carrier-protein] S-malonyltransferase</fullName>
    </recommendedName>
</protein>
<dbReference type="Proteomes" id="UP001500305">
    <property type="component" value="Unassembled WGS sequence"/>
</dbReference>
<evidence type="ECO:0000256" key="1">
    <source>
        <dbReference type="SAM" id="MobiDB-lite"/>
    </source>
</evidence>
<evidence type="ECO:0000313" key="2">
    <source>
        <dbReference type="EMBL" id="GAA2278320.1"/>
    </source>
</evidence>
<evidence type="ECO:0008006" key="4">
    <source>
        <dbReference type="Google" id="ProtNLM"/>
    </source>
</evidence>
<feature type="region of interest" description="Disordered" evidence="1">
    <location>
        <begin position="1"/>
        <end position="49"/>
    </location>
</feature>
<organism evidence="2 3">
    <name type="scientific">Kitasatospora cystarginea</name>
    <dbReference type="NCBI Taxonomy" id="58350"/>
    <lineage>
        <taxon>Bacteria</taxon>
        <taxon>Bacillati</taxon>
        <taxon>Actinomycetota</taxon>
        <taxon>Actinomycetes</taxon>
        <taxon>Kitasatosporales</taxon>
        <taxon>Streptomycetaceae</taxon>
        <taxon>Kitasatospora</taxon>
    </lineage>
</organism>
<evidence type="ECO:0000313" key="3">
    <source>
        <dbReference type="Proteomes" id="UP001500305"/>
    </source>
</evidence>